<dbReference type="PANTHER" id="PTHR30012:SF7">
    <property type="entry name" value="PROTEIN TRANSPORT PROTEIN HOFC HOMOLOG"/>
    <property type="match status" value="1"/>
</dbReference>
<dbReference type="RefSeq" id="WP_013232403.1">
    <property type="nucleotide sequence ID" value="NC_014323.1"/>
</dbReference>
<dbReference type="EMBL" id="CP002039">
    <property type="protein sequence ID" value="ADJ61882.1"/>
    <property type="molecule type" value="Genomic_DNA"/>
</dbReference>
<feature type="domain" description="Type II secretion system protein GspF" evidence="10">
    <location>
        <begin position="81"/>
        <end position="204"/>
    </location>
</feature>
<feature type="region of interest" description="Disordered" evidence="8">
    <location>
        <begin position="1"/>
        <end position="23"/>
    </location>
</feature>
<keyword evidence="6 9" id="KW-1133">Transmembrane helix</keyword>
<keyword evidence="7 9" id="KW-0472">Membrane</keyword>
<sequence length="415" mass="44304">MPAPERSQGGRFRWEGLDRHGRPQRGVLQARDATAARQALRRDGVRVARLQPADTAAATPAPGISARRGRRRITDKQIVLFTRQLATMLQAGLPLLQALDIAIRGAGADALGGLLATIRQDVARGDSLHAALARHPQRFDALFCQLVRAAESAGVLDSMLARIASYREKSLALRGKVRAALAYPCAVVLVAVAVTVVIMLWVVPAFEQMFRHFGAELPLPTRIVMSLAHALTQAWPWLLPGLAIAVLAGLQAWRRWLPLGQHAQRLSLRLPLLGGLLRQAALARWSRTFGTLLGAGIALVQALETVAGAAGNVVIGQASLAVRDAVRNGASLHAAMQATGVFPDLAVQMTAVGEETGTLDAMLIKIAELNEREVDDTVTALTSLMEPAIMTVLGLVIGGLVIALYLPVFRMGSVV</sequence>
<dbReference type="PRINTS" id="PR00812">
    <property type="entry name" value="BCTERIALGSPF"/>
</dbReference>
<reference evidence="11 12" key="1">
    <citation type="submission" date="2010-04" db="EMBL/GenBank/DDBJ databases">
        <title>The genome of Herbaspirillum seropedicae SmR1, an endophytic, nitrogen-fixing, plant-growth promoting beta-Proteobacteria.</title>
        <authorList>
            <person name="Pedrosa F.O."/>
            <person name="Monteiro R.A."/>
            <person name="Wassem R."/>
            <person name="Cruz L.M."/>
            <person name="Ayub R.A."/>
            <person name="Colauto N.B."/>
            <person name="Fernandez M.A."/>
            <person name="Fungaro M.H.P."/>
            <person name="Grisard E.C."/>
            <person name="Hungria M."/>
            <person name="Madeira H.M.F."/>
            <person name="Nodari R.O."/>
            <person name="Osaku C.A."/>
            <person name="Petzl-Erler M.L."/>
            <person name="Terenzi H."/>
            <person name="Vieira L.G.E."/>
            <person name="Almeida M.I.M."/>
            <person name="Alves L.R."/>
            <person name="Arantes O.M.N."/>
            <person name="Balsanelli E."/>
            <person name="Barcellos F.G."/>
            <person name="Baura V.A."/>
            <person name="Binde D.R."/>
            <person name="Campo R.J."/>
            <person name="Chubatsu L.S."/>
            <person name="Chueire L.M.O."/>
            <person name="Ciferri R.R."/>
            <person name="Correa L.C."/>
            <person name="da Conceicao Silva J.L."/>
            <person name="Dabul A.N.G."/>
            <person name="Dambros B.P."/>
            <person name="Faoro H."/>
            <person name="Favetti A."/>
            <person name="Friedermann G."/>
            <person name="Furlaneto M.C."/>
            <person name="Gasques L.S."/>
            <person name="Gimenes C.C.T."/>
            <person name="Gioppo N.M.R."/>
            <person name="Glienke-Blanco C."/>
            <person name="Godoy L.P."/>
            <person name="Guerra M.P."/>
            <person name="Karp S."/>
            <person name="Kava-Cordeiro V."/>
            <person name="Margarido V.P."/>
            <person name="Mathioni S.M."/>
            <person name="Menck-Soares M.A."/>
            <person name="Murace N.K."/>
            <person name="Nicolas M.F."/>
            <person name="Oliveira C.E.C."/>
            <person name="Pagnan N.A.B."/>
            <person name="Pamphile J.A."/>
            <person name="Patussi E.V."/>
            <person name="Pereira L.F.P."/>
            <person name="Pereira-Ferrari L."/>
            <person name="Pinto F.G.S."/>
            <person name="Precoma C."/>
            <person name="Prioli A.J."/>
            <person name="Prioli S.M.A.P."/>
            <person name="Raittz R.T."/>
            <person name="Ramos H.J.O."/>
            <person name="Ribeiro E.M.S.F."/>
            <person name="Rigo L.U."/>
            <person name="Rocha C.L.M.S.C."/>
            <person name="Rocha S.N."/>
            <person name="Santos K."/>
            <person name="Satori D."/>
            <person name="Silva A.G."/>
            <person name="Simao R.C.G."/>
            <person name="Soares M.A.M."/>
            <person name="Souza E.M."/>
            <person name="Steffens M.B.R."/>
            <person name="Steindel M."/>
            <person name="Tadra-Sfeir M.Z."/>
            <person name="Takahashi E.K."/>
            <person name="Torres R.A."/>
            <person name="Valle J.S."/>
            <person name="Vernal J.I."/>
            <person name="Vilas-Boas L.A."/>
            <person name="Watanabe M.A.E."/>
            <person name="Weiss V.A."/>
            <person name="Yates M.A."/>
            <person name="Souza E.M."/>
        </authorList>
    </citation>
    <scope>NUCLEOTIDE SEQUENCE [LARGE SCALE GENOMIC DNA]</scope>
    <source>
        <strain evidence="11 12">SmR1</strain>
    </source>
</reference>
<gene>
    <name evidence="11" type="primary">pilC</name>
    <name evidence="11" type="ordered locus">Hsero_0356</name>
</gene>
<keyword evidence="3" id="KW-1003">Cell membrane</keyword>
<proteinExistence type="inferred from homology"/>
<keyword evidence="12" id="KW-1185">Reference proteome</keyword>
<evidence type="ECO:0000256" key="2">
    <source>
        <dbReference type="ARBA" id="ARBA00005745"/>
    </source>
</evidence>
<dbReference type="PANTHER" id="PTHR30012">
    <property type="entry name" value="GENERAL SECRETION PATHWAY PROTEIN"/>
    <property type="match status" value="1"/>
</dbReference>
<name>D8IW84_HERSS</name>
<dbReference type="GO" id="GO:0005886">
    <property type="term" value="C:plasma membrane"/>
    <property type="evidence" value="ECO:0007669"/>
    <property type="project" value="UniProtKB-SubCell"/>
</dbReference>
<dbReference type="InterPro" id="IPR042094">
    <property type="entry name" value="T2SS_GspF_sf"/>
</dbReference>
<evidence type="ECO:0000256" key="5">
    <source>
        <dbReference type="ARBA" id="ARBA00022692"/>
    </source>
</evidence>
<dbReference type="Gene3D" id="1.20.81.30">
    <property type="entry name" value="Type II secretion system (T2SS), domain F"/>
    <property type="match status" value="2"/>
</dbReference>
<dbReference type="InterPro" id="IPR018076">
    <property type="entry name" value="T2SS_GspF_dom"/>
</dbReference>
<protein>
    <submittedName>
        <fullName evidence="11">Bacterial type II secretion system protein</fullName>
    </submittedName>
</protein>
<dbReference type="OrthoDB" id="9805682at2"/>
<dbReference type="Pfam" id="PF00482">
    <property type="entry name" value="T2SSF"/>
    <property type="match status" value="2"/>
</dbReference>
<dbReference type="KEGG" id="hse:Hsero_0356"/>
<dbReference type="STRING" id="757424.Hsero_0356"/>
<comment type="similarity">
    <text evidence="2">Belongs to the GSP F family.</text>
</comment>
<keyword evidence="4" id="KW-0997">Cell inner membrane</keyword>
<evidence type="ECO:0000256" key="8">
    <source>
        <dbReference type="SAM" id="MobiDB-lite"/>
    </source>
</evidence>
<evidence type="ECO:0000313" key="11">
    <source>
        <dbReference type="EMBL" id="ADJ61882.1"/>
    </source>
</evidence>
<evidence type="ECO:0000256" key="7">
    <source>
        <dbReference type="ARBA" id="ARBA00023136"/>
    </source>
</evidence>
<dbReference type="GO" id="GO:0015628">
    <property type="term" value="P:protein secretion by the type II secretion system"/>
    <property type="evidence" value="ECO:0007669"/>
    <property type="project" value="TreeGrafter"/>
</dbReference>
<dbReference type="FunFam" id="1.20.81.30:FF:000001">
    <property type="entry name" value="Type II secretion system protein F"/>
    <property type="match status" value="2"/>
</dbReference>
<feature type="compositionally biased region" description="Basic and acidic residues" evidence="8">
    <location>
        <begin position="12"/>
        <end position="21"/>
    </location>
</feature>
<feature type="transmembrane region" description="Helical" evidence="9">
    <location>
        <begin position="234"/>
        <end position="253"/>
    </location>
</feature>
<evidence type="ECO:0000313" key="12">
    <source>
        <dbReference type="Proteomes" id="UP000000329"/>
    </source>
</evidence>
<comment type="subcellular location">
    <subcellularLocation>
        <location evidence="1">Cell inner membrane</location>
        <topology evidence="1">Multi-pass membrane protein</topology>
    </subcellularLocation>
</comment>
<accession>D8IW84</accession>
<dbReference type="eggNOG" id="COG1459">
    <property type="taxonomic scope" value="Bacteria"/>
</dbReference>
<evidence type="ECO:0000256" key="1">
    <source>
        <dbReference type="ARBA" id="ARBA00004429"/>
    </source>
</evidence>
<organism evidence="11 12">
    <name type="scientific">Herbaspirillum seropedicae (strain SmR1)</name>
    <dbReference type="NCBI Taxonomy" id="757424"/>
    <lineage>
        <taxon>Bacteria</taxon>
        <taxon>Pseudomonadati</taxon>
        <taxon>Pseudomonadota</taxon>
        <taxon>Betaproteobacteria</taxon>
        <taxon>Burkholderiales</taxon>
        <taxon>Oxalobacteraceae</taxon>
        <taxon>Herbaspirillum</taxon>
    </lineage>
</organism>
<feature type="domain" description="Type II secretion system protein GspF" evidence="10">
    <location>
        <begin position="285"/>
        <end position="407"/>
    </location>
</feature>
<feature type="transmembrane region" description="Helical" evidence="9">
    <location>
        <begin position="388"/>
        <end position="408"/>
    </location>
</feature>
<dbReference type="InterPro" id="IPR003004">
    <property type="entry name" value="GspF/PilC"/>
</dbReference>
<keyword evidence="5 9" id="KW-0812">Transmembrane</keyword>
<evidence type="ECO:0000256" key="9">
    <source>
        <dbReference type="SAM" id="Phobius"/>
    </source>
</evidence>
<evidence type="ECO:0000259" key="10">
    <source>
        <dbReference type="Pfam" id="PF00482"/>
    </source>
</evidence>
<dbReference type="Proteomes" id="UP000000329">
    <property type="component" value="Chromosome"/>
</dbReference>
<evidence type="ECO:0000256" key="3">
    <source>
        <dbReference type="ARBA" id="ARBA00022475"/>
    </source>
</evidence>
<dbReference type="AlphaFoldDB" id="D8IW84"/>
<evidence type="ECO:0000256" key="4">
    <source>
        <dbReference type="ARBA" id="ARBA00022519"/>
    </source>
</evidence>
<evidence type="ECO:0000256" key="6">
    <source>
        <dbReference type="ARBA" id="ARBA00022989"/>
    </source>
</evidence>
<dbReference type="HOGENOM" id="CLU_035032_2_1_4"/>
<feature type="transmembrane region" description="Helical" evidence="9">
    <location>
        <begin position="180"/>
        <end position="203"/>
    </location>
</feature>